<feature type="transmembrane region" description="Helical" evidence="1">
    <location>
        <begin position="7"/>
        <end position="27"/>
    </location>
</feature>
<keyword evidence="1" id="KW-0472">Membrane</keyword>
<feature type="transmembrane region" description="Helical" evidence="1">
    <location>
        <begin position="119"/>
        <end position="144"/>
    </location>
</feature>
<feature type="transmembrane region" description="Helical" evidence="1">
    <location>
        <begin position="47"/>
        <end position="72"/>
    </location>
</feature>
<dbReference type="PROSITE" id="PS51257">
    <property type="entry name" value="PROKAR_LIPOPROTEIN"/>
    <property type="match status" value="1"/>
</dbReference>
<proteinExistence type="predicted"/>
<dbReference type="Proteomes" id="UP000279859">
    <property type="component" value="Unassembled WGS sequence"/>
</dbReference>
<organism evidence="2 3">
    <name type="scientific">Cryobacterium tepidiphilum</name>
    <dbReference type="NCBI Taxonomy" id="2486026"/>
    <lineage>
        <taxon>Bacteria</taxon>
        <taxon>Bacillati</taxon>
        <taxon>Actinomycetota</taxon>
        <taxon>Actinomycetes</taxon>
        <taxon>Micrococcales</taxon>
        <taxon>Microbacteriaceae</taxon>
        <taxon>Cryobacterium</taxon>
    </lineage>
</organism>
<feature type="transmembrane region" description="Helical" evidence="1">
    <location>
        <begin position="84"/>
        <end position="107"/>
    </location>
</feature>
<keyword evidence="3" id="KW-1185">Reference proteome</keyword>
<dbReference type="EMBL" id="RDSR01000008">
    <property type="protein sequence ID" value="RNE63629.1"/>
    <property type="molecule type" value="Genomic_DNA"/>
</dbReference>
<evidence type="ECO:0000256" key="1">
    <source>
        <dbReference type="SAM" id="Phobius"/>
    </source>
</evidence>
<dbReference type="AlphaFoldDB" id="A0A3M8LFD1"/>
<keyword evidence="1" id="KW-1133">Transmembrane helix</keyword>
<accession>A0A3M8LFD1</accession>
<name>A0A3M8LFD1_9MICO</name>
<comment type="caution">
    <text evidence="2">The sequence shown here is derived from an EMBL/GenBank/DDBJ whole genome shotgun (WGS) entry which is preliminary data.</text>
</comment>
<gene>
    <name evidence="2" type="ORF">EEJ31_06560</name>
</gene>
<evidence type="ECO:0000313" key="2">
    <source>
        <dbReference type="EMBL" id="RNE63629.1"/>
    </source>
</evidence>
<keyword evidence="1" id="KW-0812">Transmembrane</keyword>
<protein>
    <submittedName>
        <fullName evidence="2">DUF2975 domain-containing protein</fullName>
    </submittedName>
</protein>
<dbReference type="Pfam" id="PF11188">
    <property type="entry name" value="DUF2975"/>
    <property type="match status" value="1"/>
</dbReference>
<reference evidence="2 3" key="1">
    <citation type="submission" date="2018-11" db="EMBL/GenBank/DDBJ databases">
        <title>Cryobacterium sp. nov., isolated from rhizosphere soil of lettuce.</title>
        <authorList>
            <person name="Wang Y."/>
        </authorList>
    </citation>
    <scope>NUCLEOTIDE SEQUENCE [LARGE SCALE GENOMIC DNA]</scope>
    <source>
        <strain evidence="2 3">NEAU-85</strain>
    </source>
</reference>
<evidence type="ECO:0000313" key="3">
    <source>
        <dbReference type="Proteomes" id="UP000279859"/>
    </source>
</evidence>
<dbReference type="RefSeq" id="WP_123045506.1">
    <property type="nucleotide sequence ID" value="NZ_RDSR01000008.1"/>
</dbReference>
<dbReference type="OrthoDB" id="3240470at2"/>
<sequence>MHKTTIALLKAVIVVMIALLLACQIFTVPGVARQSAENYAGLSYLQVPGIIVAVLFLLCVQVVLVCVWRLLSMVRTSVIFSDDAFVWVDIILGAIVLATVLIAVSMGTLASANVASPSVMLLCALGVVVGAGLALLIVVMRGLLRNALQLQQDLSEVV</sequence>
<dbReference type="InterPro" id="IPR021354">
    <property type="entry name" value="DUF2975"/>
</dbReference>